<dbReference type="Proteomes" id="UP001500618">
    <property type="component" value="Unassembled WGS sequence"/>
</dbReference>
<comment type="caution">
    <text evidence="1">The sequence shown here is derived from an EMBL/GenBank/DDBJ whole genome shotgun (WGS) entry which is preliminary data.</text>
</comment>
<evidence type="ECO:0000313" key="1">
    <source>
        <dbReference type="EMBL" id="GAA1672336.1"/>
    </source>
</evidence>
<name>A0ABP4SN07_9ACTN</name>
<gene>
    <name evidence="1" type="ORF">GCM10009765_22140</name>
</gene>
<proteinExistence type="predicted"/>
<reference evidence="2" key="1">
    <citation type="journal article" date="2019" name="Int. J. Syst. Evol. Microbiol.">
        <title>The Global Catalogue of Microorganisms (GCM) 10K type strain sequencing project: providing services to taxonomists for standard genome sequencing and annotation.</title>
        <authorList>
            <consortium name="The Broad Institute Genomics Platform"/>
            <consortium name="The Broad Institute Genome Sequencing Center for Infectious Disease"/>
            <person name="Wu L."/>
            <person name="Ma J."/>
        </authorList>
    </citation>
    <scope>NUCLEOTIDE SEQUENCE [LARGE SCALE GENOMIC DNA]</scope>
    <source>
        <strain evidence="2">JCM 14718</strain>
    </source>
</reference>
<sequence length="109" mass="11857">MARRSGGSRQWYCGRRRERVYTGASSRCGLALLGLEVVEDVGAHGSEHDMGKVFGVWDIVSVLDTASQFTNPELARGVGVVGVRATVFDRADQDAVVQDEVESGRRECV</sequence>
<protein>
    <submittedName>
        <fullName evidence="1">Uncharacterized protein</fullName>
    </submittedName>
</protein>
<organism evidence="1 2">
    <name type="scientific">Fodinicola feengrottensis</name>
    <dbReference type="NCBI Taxonomy" id="435914"/>
    <lineage>
        <taxon>Bacteria</taxon>
        <taxon>Bacillati</taxon>
        <taxon>Actinomycetota</taxon>
        <taxon>Actinomycetes</taxon>
        <taxon>Mycobacteriales</taxon>
        <taxon>Fodinicola</taxon>
    </lineage>
</organism>
<keyword evidence="2" id="KW-1185">Reference proteome</keyword>
<dbReference type="EMBL" id="BAAANY010000008">
    <property type="protein sequence ID" value="GAA1672336.1"/>
    <property type="molecule type" value="Genomic_DNA"/>
</dbReference>
<evidence type="ECO:0000313" key="2">
    <source>
        <dbReference type="Proteomes" id="UP001500618"/>
    </source>
</evidence>
<accession>A0ABP4SN07</accession>